<reference evidence="1" key="3">
    <citation type="journal article" date="2017" name="PLoS ONE">
        <title>Genomic and phenotypic characterisation of fluoroquinolone resistance mechanisms in Enterobacteriaceae in Durban, South Africa.</title>
        <authorList>
            <person name="Osei Sekyere J."/>
            <person name="Amoako D.G."/>
        </authorList>
    </citation>
    <scope>NUCLEOTIDE SEQUENCE</scope>
    <source>
        <strain evidence="1">945174350</strain>
    </source>
</reference>
<protein>
    <submittedName>
        <fullName evidence="2">Toxin HicA</fullName>
    </submittedName>
</protein>
<dbReference type="EMBL" id="MJAO01000032">
    <property type="protein sequence ID" value="OKB64605.1"/>
    <property type="molecule type" value="Genomic_DNA"/>
</dbReference>
<keyword evidence="6" id="KW-1185">Reference proteome</keyword>
<evidence type="ECO:0000313" key="2">
    <source>
        <dbReference type="EMBL" id="OKB64605.1"/>
    </source>
</evidence>
<dbReference type="OrthoDB" id="308644at2"/>
<dbReference type="Proteomes" id="UP000185770">
    <property type="component" value="Unassembled WGS sequence"/>
</dbReference>
<reference evidence="3 6" key="5">
    <citation type="submission" date="2018-06" db="EMBL/GenBank/DDBJ databases">
        <title>Serratia marcescens genome sequencing and assembly.</title>
        <authorList>
            <person name="Martins R.C.R."/>
            <person name="Perdigao-Neto L.V."/>
            <person name="Costa S.F."/>
            <person name="Levin A.S.S."/>
        </authorList>
    </citation>
    <scope>NUCLEOTIDE SEQUENCE [LARGE SCALE GENOMIC DNA]</scope>
    <source>
        <strain evidence="3 6">1283</strain>
    </source>
</reference>
<dbReference type="AlphaFoldDB" id="A0A0J5CKB7"/>
<name>A0A0J5CKB7_SERMA</name>
<evidence type="ECO:0000313" key="4">
    <source>
        <dbReference type="Proteomes" id="UP000050489"/>
    </source>
</evidence>
<organism evidence="2 5">
    <name type="scientific">Serratia marcescens</name>
    <dbReference type="NCBI Taxonomy" id="615"/>
    <lineage>
        <taxon>Bacteria</taxon>
        <taxon>Pseudomonadati</taxon>
        <taxon>Pseudomonadota</taxon>
        <taxon>Gammaproteobacteria</taxon>
        <taxon>Enterobacterales</taxon>
        <taxon>Yersiniaceae</taxon>
        <taxon>Serratia</taxon>
    </lineage>
</organism>
<evidence type="ECO:0000313" key="1">
    <source>
        <dbReference type="EMBL" id="OCO87115.1"/>
    </source>
</evidence>
<accession>A0A0J5CKB7</accession>
<evidence type="ECO:0000313" key="3">
    <source>
        <dbReference type="EMBL" id="PYA65237.1"/>
    </source>
</evidence>
<dbReference type="EMBL" id="QJQB01000362">
    <property type="protein sequence ID" value="PYA65237.1"/>
    <property type="molecule type" value="Genomic_DNA"/>
</dbReference>
<reference evidence="3" key="6">
    <citation type="submission" date="2018-06" db="EMBL/GenBank/DDBJ databases">
        <authorList>
            <person name="Martins R.C."/>
            <person name="Perdigao-Neto L.V."/>
            <person name="Costa S.F."/>
            <person name="Levin A.S.S."/>
        </authorList>
    </citation>
    <scope>NUCLEOTIDE SEQUENCE</scope>
    <source>
        <strain evidence="3">1283</strain>
    </source>
</reference>
<comment type="caution">
    <text evidence="2">The sequence shown here is derived from an EMBL/GenBank/DDBJ whole genome shotgun (WGS) entry which is preliminary data.</text>
</comment>
<reference evidence="2 5" key="2">
    <citation type="submission" date="2016-09" db="EMBL/GenBank/DDBJ databases">
        <title>Serratia marcescens MSU-97 and epiphytic antimycotic-producing bacteria.</title>
        <authorList>
            <person name="Matilla M.A."/>
        </authorList>
    </citation>
    <scope>NUCLEOTIDE SEQUENCE [LARGE SCALE GENOMIC DNA]</scope>
    <source>
        <strain evidence="2 5">MSU-97</strain>
    </source>
</reference>
<dbReference type="PATRIC" id="fig|615.106.peg.298"/>
<evidence type="ECO:0000313" key="6">
    <source>
        <dbReference type="Proteomes" id="UP000247823"/>
    </source>
</evidence>
<proteinExistence type="predicted"/>
<gene>
    <name evidence="1" type="ORF">AN695_0213135</name>
    <name evidence="2" type="ORF">BHU62_21670</name>
    <name evidence="3" type="ORF">DMW51_15505</name>
</gene>
<reference evidence="6" key="4">
    <citation type="submission" date="2018-06" db="EMBL/GenBank/DDBJ databases">
        <title>Serratia marcescens genome sequencing and assembly.</title>
        <authorList>
            <person name="Martins R.C."/>
            <person name="Perdigao-Neto L.V."/>
            <person name="Costa S.F."/>
            <person name="Levin A.S.S."/>
        </authorList>
    </citation>
    <scope>NUCLEOTIDE SEQUENCE [LARGE SCALE GENOMIC DNA]</scope>
    <source>
        <strain evidence="6">1283</strain>
    </source>
</reference>
<evidence type="ECO:0000313" key="5">
    <source>
        <dbReference type="Proteomes" id="UP000185770"/>
    </source>
</evidence>
<reference evidence="4" key="1">
    <citation type="submission" date="2016-04" db="EMBL/GenBank/DDBJ databases">
        <authorList>
            <person name="Osei Sekyere J."/>
            <person name="Sivertsen A."/>
            <person name="Pedersen A.T."/>
            <person name="Sundsfjord A."/>
        </authorList>
    </citation>
    <scope>NUCLEOTIDE SEQUENCE [LARGE SCALE GENOMIC DNA]</scope>
    <source>
        <strain evidence="4">945174350</strain>
    </source>
</reference>
<dbReference type="RefSeq" id="WP_048232159.1">
    <property type="nucleotide sequence ID" value="NZ_BRPU01000016.1"/>
</dbReference>
<dbReference type="Proteomes" id="UP000050489">
    <property type="component" value="Unassembled WGS sequence"/>
</dbReference>
<dbReference type="Proteomes" id="UP000247823">
    <property type="component" value="Unassembled WGS sequence"/>
</dbReference>
<sequence length="86" mass="9800">MNEIRDDIADLQQRQNSIKFAELAKICVRWFGPPRINGSSHHVYRMPWSGDPRINIQRGNNGAAKAYQVKQVIAALARMEEEHGKA</sequence>
<dbReference type="EMBL" id="LJEX02000068">
    <property type="protein sequence ID" value="OCO87115.1"/>
    <property type="molecule type" value="Genomic_DNA"/>
</dbReference>